<dbReference type="SUPFAM" id="SSF53850">
    <property type="entry name" value="Periplasmic binding protein-like II"/>
    <property type="match status" value="1"/>
</dbReference>
<dbReference type="PROSITE" id="PS01039">
    <property type="entry name" value="SBP_BACTERIAL_3"/>
    <property type="match status" value="1"/>
</dbReference>
<comment type="similarity">
    <text evidence="2 4">Belongs to the bacterial solute-binding protein 3 family.</text>
</comment>
<dbReference type="SMART" id="SM00062">
    <property type="entry name" value="PBPb"/>
    <property type="match status" value="1"/>
</dbReference>
<evidence type="ECO:0000313" key="8">
    <source>
        <dbReference type="Proteomes" id="UP001304088"/>
    </source>
</evidence>
<sequence length="268" mass="28766">MKKMALFTSFVLASFALAACSTSSSTSTSSDQTLYEQIQAEGVIQIGTEGAYAPYSYHDESGKLVGYDVEVAEAVAAKLGLEVEFVETEWDGMIAGLDAARFDTVANQVSITDERKEKYDFSTPYTYIYGALVTQSSNQDITQFEDLSGKKSANSLTSNWATVAESYGAEVVGVDGFQQAVELLTAGRVDATINDNVVYLDYLKQHPDAAIQVVALTEDVQTTAFPVVKGNEELVAAIDQALADLAAEGKLTEIAEKYFGEDVSTAAE</sequence>
<dbReference type="PANTHER" id="PTHR35936:SF19">
    <property type="entry name" value="AMINO-ACID-BINDING PROTEIN YXEM-RELATED"/>
    <property type="match status" value="1"/>
</dbReference>
<dbReference type="InterPro" id="IPR001638">
    <property type="entry name" value="Solute-binding_3/MltF_N"/>
</dbReference>
<feature type="chain" id="PRO_5041724382" evidence="5">
    <location>
        <begin position="19"/>
        <end position="268"/>
    </location>
</feature>
<evidence type="ECO:0000256" key="3">
    <source>
        <dbReference type="ARBA" id="ARBA00022729"/>
    </source>
</evidence>
<dbReference type="CDD" id="cd13711">
    <property type="entry name" value="PBP2_Ngo0372_TcyA"/>
    <property type="match status" value="1"/>
</dbReference>
<protein>
    <submittedName>
        <fullName evidence="7">Amino acid ABC transporter substrate-binding protein</fullName>
    </submittedName>
</protein>
<dbReference type="Pfam" id="PF00497">
    <property type="entry name" value="SBP_bac_3"/>
    <property type="match status" value="1"/>
</dbReference>
<keyword evidence="8" id="KW-1185">Reference proteome</keyword>
<gene>
    <name evidence="7" type="ORF">PXH68_09005</name>
</gene>
<dbReference type="Gene3D" id="3.40.190.10">
    <property type="entry name" value="Periplasmic binding protein-like II"/>
    <property type="match status" value="2"/>
</dbReference>
<dbReference type="PROSITE" id="PS51257">
    <property type="entry name" value="PROKAR_LIPOPROTEIN"/>
    <property type="match status" value="1"/>
</dbReference>
<dbReference type="GO" id="GO:0030313">
    <property type="term" value="C:cell envelope"/>
    <property type="evidence" value="ECO:0007669"/>
    <property type="project" value="UniProtKB-SubCell"/>
</dbReference>
<reference evidence="7 8" key="1">
    <citation type="submission" date="2023-02" db="EMBL/GenBank/DDBJ databases">
        <title>Streptococcus sp. Genome Sequencing and Assembly.</title>
        <authorList>
            <person name="Shore S.M."/>
            <person name="Nicholson T.L."/>
        </authorList>
    </citation>
    <scope>NUCLEOTIDE SEQUENCE [LARGE SCALE GENOMIC DNA]</scope>
    <source>
        <strain evidence="7 8">29896</strain>
    </source>
</reference>
<evidence type="ECO:0000256" key="5">
    <source>
        <dbReference type="SAM" id="SignalP"/>
    </source>
</evidence>
<organism evidence="7 8">
    <name type="scientific">Streptococcus suivaginalis</name>
    <dbReference type="NCBI Taxonomy" id="3028082"/>
    <lineage>
        <taxon>Bacteria</taxon>
        <taxon>Bacillati</taxon>
        <taxon>Bacillota</taxon>
        <taxon>Bacilli</taxon>
        <taxon>Lactobacillales</taxon>
        <taxon>Streptococcaceae</taxon>
        <taxon>Streptococcus</taxon>
    </lineage>
</organism>
<name>A0AA97A9W1_9STRE</name>
<feature type="signal peptide" evidence="5">
    <location>
        <begin position="1"/>
        <end position="18"/>
    </location>
</feature>
<feature type="domain" description="Solute-binding protein family 3/N-terminal" evidence="6">
    <location>
        <begin position="43"/>
        <end position="262"/>
    </location>
</feature>
<evidence type="ECO:0000313" key="7">
    <source>
        <dbReference type="EMBL" id="WNY47001.1"/>
    </source>
</evidence>
<evidence type="ECO:0000256" key="4">
    <source>
        <dbReference type="RuleBase" id="RU003744"/>
    </source>
</evidence>
<keyword evidence="3 5" id="KW-0732">Signal</keyword>
<dbReference type="EMBL" id="CP118733">
    <property type="protein sequence ID" value="WNY47001.1"/>
    <property type="molecule type" value="Genomic_DNA"/>
</dbReference>
<dbReference type="RefSeq" id="WP_205030950.1">
    <property type="nucleotide sequence ID" value="NZ_CP118733.1"/>
</dbReference>
<evidence type="ECO:0000256" key="1">
    <source>
        <dbReference type="ARBA" id="ARBA00004196"/>
    </source>
</evidence>
<dbReference type="Proteomes" id="UP001304088">
    <property type="component" value="Chromosome"/>
</dbReference>
<dbReference type="KEGG" id="ssuv:PXH68_09005"/>
<dbReference type="InterPro" id="IPR018313">
    <property type="entry name" value="SBP_3_CS"/>
</dbReference>
<accession>A0AA97A9W1</accession>
<dbReference type="PANTHER" id="PTHR35936">
    <property type="entry name" value="MEMBRANE-BOUND LYTIC MUREIN TRANSGLYCOSYLASE F"/>
    <property type="match status" value="1"/>
</dbReference>
<comment type="subcellular location">
    <subcellularLocation>
        <location evidence="1">Cell envelope</location>
    </subcellularLocation>
</comment>
<dbReference type="AlphaFoldDB" id="A0AA97A9W1"/>
<evidence type="ECO:0000259" key="6">
    <source>
        <dbReference type="SMART" id="SM00062"/>
    </source>
</evidence>
<proteinExistence type="inferred from homology"/>
<evidence type="ECO:0000256" key="2">
    <source>
        <dbReference type="ARBA" id="ARBA00010333"/>
    </source>
</evidence>